<accession>A0A9W4SAM6</accession>
<name>A0A9W4SAM6_9GLOM</name>
<dbReference type="AlphaFoldDB" id="A0A9W4SAM6"/>
<sequence length="248" mass="29748">MTSKILLDRLVKNYGMLFENSVKNYDMIIKCGDKHLYIGEVTLDELYLLELLDLLSATDEFMLSELMEFTESFLISLAETWMKTNFIKIHLHAHKFTGCKILQEFCIKKICANPDLIFMPKDYSNLNEEVLINLLKRDDLEMEEIKLWKYIIQWGIHKCSSDIDHDSNLNETDVSEWNETNFKELWEVLKNFIDFIRFCNISVEVFEKEVQPLSEMFPRKIYEKILWNYIKPQKFKILKRGHRWETGY</sequence>
<evidence type="ECO:0000259" key="1">
    <source>
        <dbReference type="Pfam" id="PF07707"/>
    </source>
</evidence>
<organism evidence="2 3">
    <name type="scientific">Funneliformis geosporum</name>
    <dbReference type="NCBI Taxonomy" id="1117311"/>
    <lineage>
        <taxon>Eukaryota</taxon>
        <taxon>Fungi</taxon>
        <taxon>Fungi incertae sedis</taxon>
        <taxon>Mucoromycota</taxon>
        <taxon>Glomeromycotina</taxon>
        <taxon>Glomeromycetes</taxon>
        <taxon>Glomerales</taxon>
        <taxon>Glomeraceae</taxon>
        <taxon>Funneliformis</taxon>
    </lineage>
</organism>
<dbReference type="Pfam" id="PF07707">
    <property type="entry name" value="BACK"/>
    <property type="match status" value="1"/>
</dbReference>
<dbReference type="Proteomes" id="UP001153678">
    <property type="component" value="Unassembled WGS sequence"/>
</dbReference>
<proteinExistence type="predicted"/>
<reference evidence="2" key="1">
    <citation type="submission" date="2022-08" db="EMBL/GenBank/DDBJ databases">
        <authorList>
            <person name="Kallberg Y."/>
            <person name="Tangrot J."/>
            <person name="Rosling A."/>
        </authorList>
    </citation>
    <scope>NUCLEOTIDE SEQUENCE</scope>
    <source>
        <strain evidence="2">Wild A</strain>
    </source>
</reference>
<feature type="domain" description="BACK" evidence="1">
    <location>
        <begin position="95"/>
        <end position="161"/>
    </location>
</feature>
<evidence type="ECO:0000313" key="2">
    <source>
        <dbReference type="EMBL" id="CAI2162111.1"/>
    </source>
</evidence>
<dbReference type="Gene3D" id="1.25.40.420">
    <property type="match status" value="1"/>
</dbReference>
<comment type="caution">
    <text evidence="2">The sequence shown here is derived from an EMBL/GenBank/DDBJ whole genome shotgun (WGS) entry which is preliminary data.</text>
</comment>
<dbReference type="OrthoDB" id="2319901at2759"/>
<dbReference type="EMBL" id="CAMKVN010000024">
    <property type="protein sequence ID" value="CAI2162111.1"/>
    <property type="molecule type" value="Genomic_DNA"/>
</dbReference>
<dbReference type="CDD" id="cd14733">
    <property type="entry name" value="BACK"/>
    <property type="match status" value="1"/>
</dbReference>
<protein>
    <submittedName>
        <fullName evidence="2">13831_t:CDS:1</fullName>
    </submittedName>
</protein>
<gene>
    <name evidence="2" type="ORF">FWILDA_LOCUS391</name>
</gene>
<dbReference type="InterPro" id="IPR011705">
    <property type="entry name" value="BACK"/>
</dbReference>
<keyword evidence="3" id="KW-1185">Reference proteome</keyword>
<evidence type="ECO:0000313" key="3">
    <source>
        <dbReference type="Proteomes" id="UP001153678"/>
    </source>
</evidence>